<organism evidence="1 2">
    <name type="scientific">Hibiscus sabdariffa</name>
    <name type="common">roselle</name>
    <dbReference type="NCBI Taxonomy" id="183260"/>
    <lineage>
        <taxon>Eukaryota</taxon>
        <taxon>Viridiplantae</taxon>
        <taxon>Streptophyta</taxon>
        <taxon>Embryophyta</taxon>
        <taxon>Tracheophyta</taxon>
        <taxon>Spermatophyta</taxon>
        <taxon>Magnoliopsida</taxon>
        <taxon>eudicotyledons</taxon>
        <taxon>Gunneridae</taxon>
        <taxon>Pentapetalae</taxon>
        <taxon>rosids</taxon>
        <taxon>malvids</taxon>
        <taxon>Malvales</taxon>
        <taxon>Malvaceae</taxon>
        <taxon>Malvoideae</taxon>
        <taxon>Hibiscus</taxon>
    </lineage>
</organism>
<keyword evidence="2" id="KW-1185">Reference proteome</keyword>
<sequence>MGAASTDLAALSFGVLTFPFPFSLVSAPVNFLRVVTVIMVPLIINASSESTFGTLCLMETLVINKGKKRLVVPFLIHLNFSSTIMRPTFICRPMMIECNMAIRSSKPILLYDFGIKLAFKMWFQP</sequence>
<accession>A0ABR2A4D9</accession>
<gene>
    <name evidence="1" type="ORF">V6N12_035120</name>
</gene>
<protein>
    <submittedName>
        <fullName evidence="1">Uncharacterized protein</fullName>
    </submittedName>
</protein>
<evidence type="ECO:0000313" key="2">
    <source>
        <dbReference type="Proteomes" id="UP001472677"/>
    </source>
</evidence>
<reference evidence="1 2" key="1">
    <citation type="journal article" date="2024" name="G3 (Bethesda)">
        <title>Genome assembly of Hibiscus sabdariffa L. provides insights into metabolisms of medicinal natural products.</title>
        <authorList>
            <person name="Kim T."/>
        </authorList>
    </citation>
    <scope>NUCLEOTIDE SEQUENCE [LARGE SCALE GENOMIC DNA]</scope>
    <source>
        <strain evidence="1">TK-2024</strain>
        <tissue evidence="1">Old leaves</tissue>
    </source>
</reference>
<name>A0ABR2A4D9_9ROSI</name>
<dbReference type="Proteomes" id="UP001472677">
    <property type="component" value="Unassembled WGS sequence"/>
</dbReference>
<proteinExistence type="predicted"/>
<comment type="caution">
    <text evidence="1">The sequence shown here is derived from an EMBL/GenBank/DDBJ whole genome shotgun (WGS) entry which is preliminary data.</text>
</comment>
<evidence type="ECO:0000313" key="1">
    <source>
        <dbReference type="EMBL" id="KAK8487798.1"/>
    </source>
</evidence>
<dbReference type="EMBL" id="JBBPBM010001058">
    <property type="protein sequence ID" value="KAK8487798.1"/>
    <property type="molecule type" value="Genomic_DNA"/>
</dbReference>